<sequence>MFFCCYQINFNPSTTLAIHPPTPVSDAKEKTKEQPSQAHGPRKDGKKTDLKNVKPTTNLKKNSEKNITLKIAMEEDSLYESTPISKRSRRRKTFQASDDMYTDSNLSDTDKVRHPSNMRAF</sequence>
<protein>
    <submittedName>
        <fullName evidence="2">Uncharacterized protein</fullName>
    </submittedName>
</protein>
<reference evidence="2" key="1">
    <citation type="submission" date="2020-08" db="EMBL/GenBank/DDBJ databases">
        <title>Multicomponent nature underlies the extraordinary mechanical properties of spider dragline silk.</title>
        <authorList>
            <person name="Kono N."/>
            <person name="Nakamura H."/>
            <person name="Mori M."/>
            <person name="Yoshida Y."/>
            <person name="Ohtoshi R."/>
            <person name="Malay A.D."/>
            <person name="Moran D.A.P."/>
            <person name="Tomita M."/>
            <person name="Numata K."/>
            <person name="Arakawa K."/>
        </authorList>
    </citation>
    <scope>NUCLEOTIDE SEQUENCE</scope>
</reference>
<dbReference type="OrthoDB" id="10556717at2759"/>
<evidence type="ECO:0000313" key="2">
    <source>
        <dbReference type="EMBL" id="GFS43279.1"/>
    </source>
</evidence>
<gene>
    <name evidence="2" type="ORF">TNIN_2331</name>
</gene>
<evidence type="ECO:0000313" key="3">
    <source>
        <dbReference type="Proteomes" id="UP000886998"/>
    </source>
</evidence>
<dbReference type="Proteomes" id="UP000886998">
    <property type="component" value="Unassembled WGS sequence"/>
</dbReference>
<dbReference type="EMBL" id="BMAV01025646">
    <property type="protein sequence ID" value="GFS43279.1"/>
    <property type="molecule type" value="Genomic_DNA"/>
</dbReference>
<feature type="region of interest" description="Disordered" evidence="1">
    <location>
        <begin position="78"/>
        <end position="121"/>
    </location>
</feature>
<comment type="caution">
    <text evidence="2">The sequence shown here is derived from an EMBL/GenBank/DDBJ whole genome shotgun (WGS) entry which is preliminary data.</text>
</comment>
<name>A0A8X6IEW5_9ARAC</name>
<dbReference type="AlphaFoldDB" id="A0A8X6IEW5"/>
<organism evidence="2 3">
    <name type="scientific">Trichonephila inaurata madagascariensis</name>
    <dbReference type="NCBI Taxonomy" id="2747483"/>
    <lineage>
        <taxon>Eukaryota</taxon>
        <taxon>Metazoa</taxon>
        <taxon>Ecdysozoa</taxon>
        <taxon>Arthropoda</taxon>
        <taxon>Chelicerata</taxon>
        <taxon>Arachnida</taxon>
        <taxon>Araneae</taxon>
        <taxon>Araneomorphae</taxon>
        <taxon>Entelegynae</taxon>
        <taxon>Araneoidea</taxon>
        <taxon>Nephilidae</taxon>
        <taxon>Trichonephila</taxon>
        <taxon>Trichonephila inaurata</taxon>
    </lineage>
</organism>
<keyword evidence="3" id="KW-1185">Reference proteome</keyword>
<evidence type="ECO:0000256" key="1">
    <source>
        <dbReference type="SAM" id="MobiDB-lite"/>
    </source>
</evidence>
<accession>A0A8X6IEW5</accession>
<feature type="compositionally biased region" description="Basic and acidic residues" evidence="1">
    <location>
        <begin position="41"/>
        <end position="52"/>
    </location>
</feature>
<feature type="region of interest" description="Disordered" evidence="1">
    <location>
        <begin position="14"/>
        <end position="65"/>
    </location>
</feature>
<proteinExistence type="predicted"/>